<protein>
    <recommendedName>
        <fullName evidence="3">Dockerin domain-containing protein</fullName>
    </recommendedName>
</protein>
<dbReference type="Gene3D" id="3.20.20.80">
    <property type="entry name" value="Glycosidases"/>
    <property type="match status" value="1"/>
</dbReference>
<dbReference type="SUPFAM" id="SSF51445">
    <property type="entry name" value="(Trans)glycosidases"/>
    <property type="match status" value="1"/>
</dbReference>
<dbReference type="GO" id="GO:0030246">
    <property type="term" value="F:carbohydrate binding"/>
    <property type="evidence" value="ECO:0007669"/>
    <property type="project" value="InterPro"/>
</dbReference>
<dbReference type="CDD" id="cd08547">
    <property type="entry name" value="Type_II_cohesin"/>
    <property type="match status" value="1"/>
</dbReference>
<evidence type="ECO:0000256" key="2">
    <source>
        <dbReference type="SAM" id="SignalP"/>
    </source>
</evidence>
<dbReference type="Proteomes" id="UP000289856">
    <property type="component" value="Chromosome"/>
</dbReference>
<dbReference type="Gene3D" id="2.60.40.680">
    <property type="match status" value="1"/>
</dbReference>
<gene>
    <name evidence="4" type="ORF">KCTCHS21_32920</name>
</gene>
<dbReference type="EMBL" id="AP019400">
    <property type="protein sequence ID" value="BBI33893.1"/>
    <property type="molecule type" value="Genomic_DNA"/>
</dbReference>
<dbReference type="Pfam" id="PF00963">
    <property type="entry name" value="Cohesin"/>
    <property type="match status" value="1"/>
</dbReference>
<feature type="signal peptide" evidence="2">
    <location>
        <begin position="1"/>
        <end position="33"/>
    </location>
</feature>
<evidence type="ECO:0000256" key="1">
    <source>
        <dbReference type="ARBA" id="ARBA00022801"/>
    </source>
</evidence>
<dbReference type="Gene3D" id="2.60.120.260">
    <property type="entry name" value="Galactose-binding domain-like"/>
    <property type="match status" value="1"/>
</dbReference>
<evidence type="ECO:0000313" key="4">
    <source>
        <dbReference type="EMBL" id="BBI33893.1"/>
    </source>
</evidence>
<dbReference type="PROSITE" id="PS51766">
    <property type="entry name" value="DOCKERIN"/>
    <property type="match status" value="1"/>
</dbReference>
<keyword evidence="1" id="KW-0378">Hydrolase</keyword>
<evidence type="ECO:0000313" key="5">
    <source>
        <dbReference type="Proteomes" id="UP000289856"/>
    </source>
</evidence>
<keyword evidence="2" id="KW-0732">Signal</keyword>
<dbReference type="KEGG" id="cohn:KCTCHS21_32920"/>
<dbReference type="SUPFAM" id="SSF63446">
    <property type="entry name" value="Type I dockerin domain"/>
    <property type="match status" value="1"/>
</dbReference>
<dbReference type="InterPro" id="IPR002105">
    <property type="entry name" value="Dockerin_1_rpt"/>
</dbReference>
<feature type="domain" description="Dockerin" evidence="3">
    <location>
        <begin position="715"/>
        <end position="777"/>
    </location>
</feature>
<dbReference type="OrthoDB" id="2666017at2"/>
<dbReference type="CDD" id="cd14254">
    <property type="entry name" value="Dockerin_II"/>
    <property type="match status" value="1"/>
</dbReference>
<dbReference type="GO" id="GO:0000272">
    <property type="term" value="P:polysaccharide catabolic process"/>
    <property type="evidence" value="ECO:0007669"/>
    <property type="project" value="InterPro"/>
</dbReference>
<evidence type="ECO:0000259" key="3">
    <source>
        <dbReference type="PROSITE" id="PS51766"/>
    </source>
</evidence>
<feature type="chain" id="PRO_5019140282" description="Dockerin domain-containing protein" evidence="2">
    <location>
        <begin position="34"/>
        <end position="777"/>
    </location>
</feature>
<organism evidence="4 5">
    <name type="scientific">Cohnella abietis</name>
    <dbReference type="NCBI Taxonomy" id="2507935"/>
    <lineage>
        <taxon>Bacteria</taxon>
        <taxon>Bacillati</taxon>
        <taxon>Bacillota</taxon>
        <taxon>Bacilli</taxon>
        <taxon>Bacillales</taxon>
        <taxon>Paenibacillaceae</taxon>
        <taxon>Cohnella</taxon>
    </lineage>
</organism>
<dbReference type="Pfam" id="PF02018">
    <property type="entry name" value="CBM_4_9"/>
    <property type="match status" value="1"/>
</dbReference>
<dbReference type="Pfam" id="PF00404">
    <property type="entry name" value="Dockerin_1"/>
    <property type="match status" value="1"/>
</dbReference>
<keyword evidence="5" id="KW-1185">Reference proteome</keyword>
<dbReference type="AlphaFoldDB" id="A0A3T1D741"/>
<dbReference type="InterPro" id="IPR008965">
    <property type="entry name" value="CBM2/CBM3_carb-bd_dom_sf"/>
</dbReference>
<dbReference type="InterPro" id="IPR002102">
    <property type="entry name" value="Cohesin_dom"/>
</dbReference>
<dbReference type="InterPro" id="IPR016134">
    <property type="entry name" value="Dockerin_dom"/>
</dbReference>
<dbReference type="SUPFAM" id="SSF49384">
    <property type="entry name" value="Carbohydrate-binding domain"/>
    <property type="match status" value="1"/>
</dbReference>
<dbReference type="Gene3D" id="1.10.1330.10">
    <property type="entry name" value="Dockerin domain"/>
    <property type="match status" value="1"/>
</dbReference>
<dbReference type="InterPro" id="IPR003305">
    <property type="entry name" value="CenC_carb-bd"/>
</dbReference>
<name>A0A3T1D741_9BACL</name>
<dbReference type="GO" id="GO:0004553">
    <property type="term" value="F:hydrolase activity, hydrolyzing O-glycosyl compounds"/>
    <property type="evidence" value="ECO:0007669"/>
    <property type="project" value="InterPro"/>
</dbReference>
<dbReference type="RefSeq" id="WP_130610324.1">
    <property type="nucleotide sequence ID" value="NZ_AP019400.1"/>
</dbReference>
<reference evidence="4 5" key="1">
    <citation type="submission" date="2019-01" db="EMBL/GenBank/DDBJ databases">
        <title>Complete genome sequence of Cohnella hallensis HS21 isolated from Korean fir (Abies koreana) rhizospheric soil.</title>
        <authorList>
            <person name="Jiang L."/>
            <person name="Kang S.W."/>
            <person name="Kim S."/>
            <person name="Jung J."/>
            <person name="Kim C.Y."/>
            <person name="Kim D.H."/>
            <person name="Kim S.W."/>
            <person name="Lee J."/>
        </authorList>
    </citation>
    <scope>NUCLEOTIDE SEQUENCE [LARGE SCALE GENOMIC DNA]</scope>
    <source>
        <strain evidence="4 5">HS21</strain>
    </source>
</reference>
<dbReference type="InterPro" id="IPR017853">
    <property type="entry name" value="GH"/>
</dbReference>
<proteinExistence type="predicted"/>
<dbReference type="InterPro" id="IPR008979">
    <property type="entry name" value="Galactose-bd-like_sf"/>
</dbReference>
<dbReference type="PROSITE" id="PS00018">
    <property type="entry name" value="EF_HAND_1"/>
    <property type="match status" value="2"/>
</dbReference>
<sequence>MELIKNPRRVGIFAFFVALGFILSMLMAKQASAAEEEFQIGVFWVPPAAYTNETHYDYLKEGHVNWIVNVASTDLDTVEVNKRMLELAAERGMKAVVADSRFDRVYENKATDAEIAAIVNDYKGLPGLGGYYVMDEPEFKNISYAGHAYQQFLQNDPDSIPYLNLLPYVWNKPEYEQYVDDIIAATPDLKYLTFDNYPFRTNGTTNFDILDDYYTNLKIIRDKGLANNVKTGAYIQAAGYFDMRRPVGDELRYNVFTSLAYGMKALYWFPYWHPGVPFQGAIINTDGTKTDLYEPFQNLNAQIEKLGPTLMKLNSIDVFHSGVMAAGTKAVPSDFFWKPENSSDNVIISYFTDANGRKYIMAVNRDYANTTALSFHVNSNPTTIKEISKTTGLEVYTNYNASTGVISADFAPGEGRLYALPTEGMGELLTNPGFEDGLTGWTMYNPSTLTPVTEPVNSGSNALKISARSMNYTGAMQDIKSILLSNGQGTYDFGVMLRTESEETQTFYANIFINDSTGDHYYNGSFVKADNGGWVLSSGSAYLTWTGKLNYARIYTESESGIGNYYVDDFSLKKPDQSTKFKSTLTANMSSITSGTEFKVNLGLSDNTHPVYAQDITLNYNPNVMEFVSAKSIIEGVSVVEIVKGPAGKLRLIIASGGPDYAVTGNTPIIELTFKSKKVSQTTSSLISISNAVVGDARGNEYQAVASSVPVEVMKGAGPEDINEDGKISIGDLAIVSAHYGKNSNSPDWQIAKIADVNGDGVIDILDLSAVAKKIIN</sequence>
<accession>A0A3T1D741</accession>
<dbReference type="SUPFAM" id="SSF49785">
    <property type="entry name" value="Galactose-binding domain-like"/>
    <property type="match status" value="1"/>
</dbReference>
<dbReference type="InterPro" id="IPR018247">
    <property type="entry name" value="EF_Hand_1_Ca_BS"/>
</dbReference>
<dbReference type="InterPro" id="IPR036439">
    <property type="entry name" value="Dockerin_dom_sf"/>
</dbReference>